<comment type="caution">
    <text evidence="1">The sequence shown here is derived from an EMBL/GenBank/DDBJ whole genome shotgun (WGS) entry which is preliminary data.</text>
</comment>
<name>A0ACA9YBK3_9ASCO</name>
<protein>
    <submittedName>
        <fullName evidence="1">Uncharacterized protein</fullName>
    </submittedName>
</protein>
<gene>
    <name evidence="1" type="ORF">CLIB1444_09S03774</name>
</gene>
<evidence type="ECO:0000313" key="2">
    <source>
        <dbReference type="Proteomes" id="UP001152531"/>
    </source>
</evidence>
<reference evidence="1" key="1">
    <citation type="submission" date="2022-06" db="EMBL/GenBank/DDBJ databases">
        <authorList>
            <person name="Legras J.-L."/>
            <person name="Devillers H."/>
            <person name="Grondin C."/>
        </authorList>
    </citation>
    <scope>NUCLEOTIDE SEQUENCE</scope>
    <source>
        <strain evidence="1">CLIB 1444</strain>
    </source>
</reference>
<sequence length="170" mass="19926">MYSPNFKLNYYDLWNENDSKEIELYQPPLSAYSPEYSGSSNLKFNYYIQNNTKQPNQISPSIQIKMNKLSTIKYFGYKSLKPLGVNKTMEQMDMEFQETDFGNETNLETNIEHSVIEEVREGRIEGNTRDLDDEIPDLDSDDGFMAQDVEYQNDHSIPTRDDEDMILEDE</sequence>
<organism evidence="1 2">
    <name type="scientific">[Candida] jaroonii</name>
    <dbReference type="NCBI Taxonomy" id="467808"/>
    <lineage>
        <taxon>Eukaryota</taxon>
        <taxon>Fungi</taxon>
        <taxon>Dikarya</taxon>
        <taxon>Ascomycota</taxon>
        <taxon>Saccharomycotina</taxon>
        <taxon>Pichiomycetes</taxon>
        <taxon>Debaryomycetaceae</taxon>
        <taxon>Yamadazyma</taxon>
    </lineage>
</organism>
<evidence type="ECO:0000313" key="1">
    <source>
        <dbReference type="EMBL" id="CAH6722447.1"/>
    </source>
</evidence>
<keyword evidence="2" id="KW-1185">Reference proteome</keyword>
<proteinExistence type="predicted"/>
<accession>A0ACA9YBK3</accession>
<dbReference type="Proteomes" id="UP001152531">
    <property type="component" value="Unassembled WGS sequence"/>
</dbReference>
<dbReference type="EMBL" id="CALSDN010000009">
    <property type="protein sequence ID" value="CAH6722447.1"/>
    <property type="molecule type" value="Genomic_DNA"/>
</dbReference>